<evidence type="ECO:0008006" key="3">
    <source>
        <dbReference type="Google" id="ProtNLM"/>
    </source>
</evidence>
<protein>
    <recommendedName>
        <fullName evidence="3">DUF2442 domain-containing protein</fullName>
    </recommendedName>
</protein>
<evidence type="ECO:0000313" key="2">
    <source>
        <dbReference type="EMBL" id="VFK71116.1"/>
    </source>
</evidence>
<accession>A0A451AYJ4</accession>
<dbReference type="Gene3D" id="3.30.2020.10">
    <property type="entry name" value="NE0471-like N-terminal domain"/>
    <property type="match status" value="1"/>
</dbReference>
<dbReference type="SUPFAM" id="SSF143880">
    <property type="entry name" value="NE0471 N-terminal domain-like"/>
    <property type="match status" value="1"/>
</dbReference>
<sequence>MKIARITPQKAGFLTIVTEDGRCGSFDVRPYMKSRIFGPLTDWAEFSRVHNGGYFVEWRCGADLSADTIEARWKSDGIQKPT</sequence>
<gene>
    <name evidence="1" type="ORF">BECKUNK1418G_GA0071005_104716</name>
    <name evidence="2" type="ORF">BECKUNK1418H_GA0071006_105116</name>
</gene>
<proteinExistence type="predicted"/>
<dbReference type="AlphaFoldDB" id="A0A451AYJ4"/>
<dbReference type="InterPro" id="IPR018841">
    <property type="entry name" value="DUF2442"/>
</dbReference>
<evidence type="ECO:0000313" key="1">
    <source>
        <dbReference type="EMBL" id="VFK64506.1"/>
    </source>
</evidence>
<dbReference type="EMBL" id="CAADGD010000051">
    <property type="protein sequence ID" value="VFK71116.1"/>
    <property type="molecule type" value="Genomic_DNA"/>
</dbReference>
<name>A0A451AYJ4_9GAMM</name>
<organism evidence="2">
    <name type="scientific">Candidatus Kentrum sp. UNK</name>
    <dbReference type="NCBI Taxonomy" id="2126344"/>
    <lineage>
        <taxon>Bacteria</taxon>
        <taxon>Pseudomonadati</taxon>
        <taxon>Pseudomonadota</taxon>
        <taxon>Gammaproteobacteria</taxon>
        <taxon>Candidatus Kentrum</taxon>
    </lineage>
</organism>
<dbReference type="Pfam" id="PF10387">
    <property type="entry name" value="DUF2442"/>
    <property type="match status" value="1"/>
</dbReference>
<dbReference type="InterPro" id="IPR036782">
    <property type="entry name" value="NE0471-like_N"/>
</dbReference>
<dbReference type="EMBL" id="CAADFZ010000047">
    <property type="protein sequence ID" value="VFK64506.1"/>
    <property type="molecule type" value="Genomic_DNA"/>
</dbReference>
<reference evidence="2" key="1">
    <citation type="submission" date="2019-02" db="EMBL/GenBank/DDBJ databases">
        <authorList>
            <person name="Gruber-Vodicka R. H."/>
            <person name="Seah K. B. B."/>
        </authorList>
    </citation>
    <scope>NUCLEOTIDE SEQUENCE</scope>
    <source>
        <strain evidence="2">BECK_BY19</strain>
        <strain evidence="1">BECK_BY8</strain>
    </source>
</reference>